<reference evidence="2 3" key="1">
    <citation type="submission" date="2019-12" db="EMBL/GenBank/DDBJ databases">
        <title>Halocatena pleomorpha gen. nov. sp. nov., an extremely halophilic archaeon of family Halobacteriaceae isolated from saltpan soil.</title>
        <authorList>
            <person name="Pal Y."/>
            <person name="Verma A."/>
            <person name="Krishnamurthi S."/>
            <person name="Kumar P."/>
        </authorList>
    </citation>
    <scope>NUCLEOTIDE SEQUENCE [LARGE SCALE GENOMIC DNA]</scope>
    <source>
        <strain evidence="2 3">JCM 16495</strain>
    </source>
</reference>
<dbReference type="EMBL" id="WSZK01000001">
    <property type="protein sequence ID" value="MWG32991.1"/>
    <property type="molecule type" value="Genomic_DNA"/>
</dbReference>
<proteinExistence type="predicted"/>
<keyword evidence="1" id="KW-1133">Transmembrane helix</keyword>
<dbReference type="RefSeq" id="WP_158202717.1">
    <property type="nucleotide sequence ID" value="NZ_WSZK01000001.1"/>
</dbReference>
<accession>A0A6B0GGW7</accession>
<evidence type="ECO:0000256" key="1">
    <source>
        <dbReference type="SAM" id="Phobius"/>
    </source>
</evidence>
<name>A0A6B0GGW7_9EURY</name>
<keyword evidence="3" id="KW-1185">Reference proteome</keyword>
<organism evidence="2 3">
    <name type="scientific">Halomarina oriensis</name>
    <dbReference type="NCBI Taxonomy" id="671145"/>
    <lineage>
        <taxon>Archaea</taxon>
        <taxon>Methanobacteriati</taxon>
        <taxon>Methanobacteriota</taxon>
        <taxon>Stenosarchaea group</taxon>
        <taxon>Halobacteria</taxon>
        <taxon>Halobacteriales</taxon>
        <taxon>Natronomonadaceae</taxon>
        <taxon>Halomarina</taxon>
    </lineage>
</organism>
<gene>
    <name evidence="2" type="ORF">GQS65_00545</name>
</gene>
<evidence type="ECO:0000313" key="2">
    <source>
        <dbReference type="EMBL" id="MWG32991.1"/>
    </source>
</evidence>
<comment type="caution">
    <text evidence="2">The sequence shown here is derived from an EMBL/GenBank/DDBJ whole genome shotgun (WGS) entry which is preliminary data.</text>
</comment>
<evidence type="ECO:0000313" key="3">
    <source>
        <dbReference type="Proteomes" id="UP000451471"/>
    </source>
</evidence>
<protein>
    <submittedName>
        <fullName evidence="2">Uncharacterized protein</fullName>
    </submittedName>
</protein>
<keyword evidence="1" id="KW-0472">Membrane</keyword>
<keyword evidence="1" id="KW-0812">Transmembrane</keyword>
<feature type="transmembrane region" description="Helical" evidence="1">
    <location>
        <begin position="42"/>
        <end position="64"/>
    </location>
</feature>
<sequence>MSGEFGEAVEAIVAIGFGGLILVMLAPHLGGYVSVDLAAWGVLYLLAALFGGIAFIMVAFRALVG</sequence>
<feature type="transmembrane region" description="Helical" evidence="1">
    <location>
        <begin position="12"/>
        <end position="30"/>
    </location>
</feature>
<dbReference type="Proteomes" id="UP000451471">
    <property type="component" value="Unassembled WGS sequence"/>
</dbReference>
<dbReference type="AlphaFoldDB" id="A0A6B0GGW7"/>